<dbReference type="STRING" id="465817.ETA_29180"/>
<feature type="binding site" evidence="13">
    <location>
        <position position="119"/>
    </location>
    <ligand>
        <name>Mg(2+)</name>
        <dbReference type="ChEBI" id="CHEBI:18420"/>
    </ligand>
</feature>
<sequence>MNGFSSLELPAHFLSGTGSISYFKLDKGLVNMRRLVAYCPELPIEIQLSIESRRIEYLAGRYCAVQALLHLGVAAPWVGRHADRSPSWPVETCGSLSHTDDRVIACTGWRADFRGMGIDIEKTVQPEILASLQHLVFTEQDKRLVETSNLPPCQIATLLFSAKEAFYKFIYPLTLTQMDFTDIFLLSVHENSFILQTNRDIEGFGKKGKKVRGIYHYEGEYVITLVAM</sequence>
<feature type="binding site" evidence="12">
    <location>
        <position position="168"/>
    </location>
    <ligand>
        <name>CoA</name>
        <dbReference type="ChEBI" id="CHEBI:57287"/>
    </ligand>
</feature>
<comment type="similarity">
    <text evidence="3">Belongs to the P-Pant transferase superfamily. EntD family.</text>
</comment>
<dbReference type="AlphaFoldDB" id="B2VDC6"/>
<accession>B2VDC6</accession>
<evidence type="ECO:0000313" key="16">
    <source>
        <dbReference type="EMBL" id="CAO97964.1"/>
    </source>
</evidence>
<dbReference type="GO" id="GO:0009366">
    <property type="term" value="C:enterobactin synthetase complex"/>
    <property type="evidence" value="ECO:0007669"/>
    <property type="project" value="InterPro"/>
</dbReference>
<keyword evidence="7" id="KW-0259">Enterobactin biosynthesis</keyword>
<dbReference type="GO" id="GO:0008897">
    <property type="term" value="F:holo-[acyl-carrier-protein] synthase activity"/>
    <property type="evidence" value="ECO:0007669"/>
    <property type="project" value="InterPro"/>
</dbReference>
<dbReference type="PANTHER" id="PTHR38096">
    <property type="entry name" value="ENTEROBACTIN SYNTHASE COMPONENT D"/>
    <property type="match status" value="1"/>
</dbReference>
<feature type="domain" description="4'-phosphopantetheinyl transferase" evidence="14">
    <location>
        <begin position="115"/>
        <end position="225"/>
    </location>
</feature>
<dbReference type="KEGG" id="eta:ETA_29180"/>
<dbReference type="Pfam" id="PF01648">
    <property type="entry name" value="ACPS"/>
    <property type="match status" value="1"/>
</dbReference>
<evidence type="ECO:0000256" key="7">
    <source>
        <dbReference type="ARBA" id="ARBA00023191"/>
    </source>
</evidence>
<dbReference type="SUPFAM" id="SSF56214">
    <property type="entry name" value="4'-phosphopantetheinyl transferase"/>
    <property type="match status" value="1"/>
</dbReference>
<feature type="binding site" evidence="13">
    <location>
        <position position="120"/>
    </location>
    <ligand>
        <name>Mg(2+)</name>
        <dbReference type="ChEBI" id="CHEBI:18420"/>
    </ligand>
</feature>
<keyword evidence="6 16" id="KW-0808">Transferase</keyword>
<evidence type="ECO:0000256" key="13">
    <source>
        <dbReference type="PIRSR" id="PIRSR603542-2"/>
    </source>
</evidence>
<comment type="subunit">
    <text evidence="4">EntB, EntD, EntE, and EntF form a multienzyme complex called enterobactin synthase.</text>
</comment>
<dbReference type="RefSeq" id="WP_012442618.1">
    <property type="nucleotide sequence ID" value="NC_010694.1"/>
</dbReference>
<dbReference type="GO" id="GO:0009239">
    <property type="term" value="P:enterobactin biosynthetic process"/>
    <property type="evidence" value="ECO:0007669"/>
    <property type="project" value="UniProtKB-UniPathway"/>
</dbReference>
<feature type="domain" description="4'-phosphopantetheinyl transferase N-terminal" evidence="15">
    <location>
        <begin position="47"/>
        <end position="106"/>
    </location>
</feature>
<organism evidence="16 17">
    <name type="scientific">Erwinia tasmaniensis (strain DSM 17950 / CFBP 7177 / CIP 109463 / NCPPB 4357 / Et1/99)</name>
    <dbReference type="NCBI Taxonomy" id="465817"/>
    <lineage>
        <taxon>Bacteria</taxon>
        <taxon>Pseudomonadati</taxon>
        <taxon>Pseudomonadota</taxon>
        <taxon>Gammaproteobacteria</taxon>
        <taxon>Enterobacterales</taxon>
        <taxon>Erwiniaceae</taxon>
        <taxon>Erwinia</taxon>
    </lineage>
</organism>
<feature type="binding site" evidence="12">
    <location>
        <position position="164"/>
    </location>
    <ligand>
        <name>CoA</name>
        <dbReference type="ChEBI" id="CHEBI:57287"/>
    </ligand>
</feature>
<dbReference type="InterPro" id="IPR041354">
    <property type="entry name" value="4PPT_N"/>
</dbReference>
<evidence type="ECO:0000256" key="12">
    <source>
        <dbReference type="PIRSR" id="PIRSR603542-1"/>
    </source>
</evidence>
<feature type="binding site" evidence="12">
    <location>
        <position position="119"/>
    </location>
    <ligand>
        <name>CoA</name>
        <dbReference type="ChEBI" id="CHEBI:57287"/>
    </ligand>
</feature>
<proteinExistence type="inferred from homology"/>
<dbReference type="OrthoDB" id="8210607at2"/>
<keyword evidence="17" id="KW-1185">Reference proteome</keyword>
<protein>
    <recommendedName>
        <fullName evidence="5">Enterobactin synthase component D</fullName>
    </recommendedName>
    <alternativeName>
        <fullName evidence="8">4'-phosphopantetheinyl transferase EntD</fullName>
    </alternativeName>
    <alternativeName>
        <fullName evidence="9">Enterochelin synthase D</fullName>
    </alternativeName>
</protein>
<dbReference type="InterPro" id="IPR003542">
    <property type="entry name" value="Enbac_synth_compD-like"/>
</dbReference>
<evidence type="ECO:0000313" key="17">
    <source>
        <dbReference type="Proteomes" id="UP000001726"/>
    </source>
</evidence>
<evidence type="ECO:0000256" key="3">
    <source>
        <dbReference type="ARBA" id="ARBA00008342"/>
    </source>
</evidence>
<dbReference type="UniPathway" id="UPA00017"/>
<feature type="binding site" evidence="13">
    <location>
        <position position="121"/>
    </location>
    <ligand>
        <name>Mg(2+)</name>
        <dbReference type="ChEBI" id="CHEBI:18420"/>
    </ligand>
</feature>
<dbReference type="HOGENOM" id="CLU_075076_2_1_6"/>
<evidence type="ECO:0000256" key="1">
    <source>
        <dbReference type="ARBA" id="ARBA00003937"/>
    </source>
</evidence>
<comment type="function">
    <text evidence="1">Involved in the biosynthesis of the siderophore enterobactin (enterochelin), which is a macrocyclic trimeric lactone of N-(2,3-dihydroxybenzoyl)-serine. The serine trilactone serves as a scaffolding for the three catechol functionalities that provide hexadentate coordination for the tightly ligated iron(2+) atoms. Plays an essential role in the assembly of the enterobactin by catalyzing the transfer of the 4'-phosphopantetheine (Ppant) moiety from coenzyme A to the apo-domains of both EntB (ArCP domain) and EntF (PCP domain) to yield their holo-forms which make them competent for the activation of 2,3-dihydroxybenzoate (DHB) and L-serine, respectively.</text>
</comment>
<dbReference type="PANTHER" id="PTHR38096:SF1">
    <property type="entry name" value="ENTEROBACTIN SYNTHASE COMPONENT D"/>
    <property type="match status" value="1"/>
</dbReference>
<dbReference type="InterPro" id="IPR037143">
    <property type="entry name" value="4-PPantetheinyl_Trfase_dom_sf"/>
</dbReference>
<feature type="binding site" evidence="12">
    <location>
        <begin position="97"/>
        <end position="98"/>
    </location>
    <ligand>
        <name>CoA</name>
        <dbReference type="ChEBI" id="CHEBI:57287"/>
    </ligand>
</feature>
<dbReference type="GO" id="GO:0005886">
    <property type="term" value="C:plasma membrane"/>
    <property type="evidence" value="ECO:0007669"/>
    <property type="project" value="TreeGrafter"/>
</dbReference>
<evidence type="ECO:0000256" key="8">
    <source>
        <dbReference type="ARBA" id="ARBA00029894"/>
    </source>
</evidence>
<comment type="pathway">
    <text evidence="2">Siderophore biosynthesis; enterobactin biosynthesis.</text>
</comment>
<evidence type="ECO:0000256" key="2">
    <source>
        <dbReference type="ARBA" id="ARBA00004993"/>
    </source>
</evidence>
<evidence type="ECO:0000256" key="10">
    <source>
        <dbReference type="ARBA" id="ARBA00049176"/>
    </source>
</evidence>
<feature type="binding site" evidence="12">
    <location>
        <position position="53"/>
    </location>
    <ligand>
        <name>CoA</name>
        <dbReference type="ChEBI" id="CHEBI:57287"/>
    </ligand>
</feature>
<comment type="catalytic activity">
    <reaction evidence="11">
        <text>apo-[peptidyl-carrier protein] + CoA = holo-[peptidyl-carrier protein] + adenosine 3',5'-bisphosphate + H(+)</text>
        <dbReference type="Rhea" id="RHEA:46228"/>
        <dbReference type="Rhea" id="RHEA-COMP:11479"/>
        <dbReference type="Rhea" id="RHEA-COMP:11480"/>
        <dbReference type="ChEBI" id="CHEBI:15378"/>
        <dbReference type="ChEBI" id="CHEBI:29999"/>
        <dbReference type="ChEBI" id="CHEBI:57287"/>
        <dbReference type="ChEBI" id="CHEBI:58343"/>
        <dbReference type="ChEBI" id="CHEBI:64479"/>
    </reaction>
</comment>
<evidence type="ECO:0000256" key="11">
    <source>
        <dbReference type="ARBA" id="ARBA00049191"/>
    </source>
</evidence>
<keyword evidence="13" id="KW-0479">Metal-binding</keyword>
<dbReference type="PRINTS" id="PR01399">
    <property type="entry name" value="ENTSNTHTASED"/>
</dbReference>
<dbReference type="Proteomes" id="UP000001726">
    <property type="component" value="Chromosome"/>
</dbReference>
<name>B2VDC6_ERWT9</name>
<gene>
    <name evidence="16" type="primary">pspT</name>
    <name evidence="16" type="ordered locus">ETA_29180</name>
</gene>
<reference evidence="16 17" key="1">
    <citation type="journal article" date="2008" name="Environ. Microbiol.">
        <title>The genome of Erwinia tasmaniensis strain Et1/99, a non-pathogenic bacterium in the genus Erwinia.</title>
        <authorList>
            <person name="Kube M."/>
            <person name="Migdoll A.M."/>
            <person name="Mueller I."/>
            <person name="Kuhl H."/>
            <person name="Beck A."/>
            <person name="Reinhardt R."/>
            <person name="Geider K."/>
        </authorList>
    </citation>
    <scope>NUCLEOTIDE SEQUENCE [LARGE SCALE GENOMIC DNA]</scope>
    <source>
        <strain evidence="17">DSM 17950 / CFBP 7177 / CIP 109463 / NCPPB 4357 / Et1/99</strain>
    </source>
</reference>
<evidence type="ECO:0000256" key="6">
    <source>
        <dbReference type="ARBA" id="ARBA00022679"/>
    </source>
</evidence>
<evidence type="ECO:0000259" key="15">
    <source>
        <dbReference type="Pfam" id="PF17837"/>
    </source>
</evidence>
<evidence type="ECO:0000259" key="14">
    <source>
        <dbReference type="Pfam" id="PF01648"/>
    </source>
</evidence>
<dbReference type="EMBL" id="CU468135">
    <property type="protein sequence ID" value="CAO97964.1"/>
    <property type="molecule type" value="Genomic_DNA"/>
</dbReference>
<dbReference type="eggNOG" id="COG2977">
    <property type="taxonomic scope" value="Bacteria"/>
</dbReference>
<comment type="catalytic activity">
    <reaction evidence="10">
        <text>apo-[aryl-carrier protein] + CoA = holo-[aryl-carrier protein] + adenosine 3',5'-bisphosphate + H(+)</text>
        <dbReference type="Rhea" id="RHEA:48404"/>
        <dbReference type="Rhea" id="RHEA-COMP:15903"/>
        <dbReference type="Rhea" id="RHEA-COMP:17557"/>
        <dbReference type="ChEBI" id="CHEBI:15378"/>
        <dbReference type="ChEBI" id="CHEBI:29999"/>
        <dbReference type="ChEBI" id="CHEBI:57287"/>
        <dbReference type="ChEBI" id="CHEBI:58343"/>
        <dbReference type="ChEBI" id="CHEBI:64479"/>
    </reaction>
</comment>
<evidence type="ECO:0000256" key="5">
    <source>
        <dbReference type="ARBA" id="ARBA00019087"/>
    </source>
</evidence>
<evidence type="ECO:0000256" key="9">
    <source>
        <dbReference type="ARBA" id="ARBA00031996"/>
    </source>
</evidence>
<keyword evidence="13" id="KW-0460">Magnesium</keyword>
<dbReference type="Pfam" id="PF17837">
    <property type="entry name" value="4PPT_N"/>
    <property type="match status" value="1"/>
</dbReference>
<dbReference type="GO" id="GO:0000287">
    <property type="term" value="F:magnesium ion binding"/>
    <property type="evidence" value="ECO:0007669"/>
    <property type="project" value="InterPro"/>
</dbReference>
<evidence type="ECO:0000256" key="4">
    <source>
        <dbReference type="ARBA" id="ARBA00011503"/>
    </source>
</evidence>
<dbReference type="InterPro" id="IPR008278">
    <property type="entry name" value="4-PPantetheinyl_Trfase_dom"/>
</dbReference>
<feature type="binding site" evidence="12">
    <location>
        <position position="61"/>
    </location>
    <ligand>
        <name>CoA</name>
        <dbReference type="ChEBI" id="CHEBI:57287"/>
    </ligand>
</feature>
<comment type="cofactor">
    <cofactor evidence="13">
        <name>Mg(2+)</name>
        <dbReference type="ChEBI" id="CHEBI:18420"/>
    </cofactor>
</comment>